<keyword evidence="3" id="KW-1185">Reference proteome</keyword>
<evidence type="ECO:0000256" key="1">
    <source>
        <dbReference type="SAM" id="SignalP"/>
    </source>
</evidence>
<dbReference type="AlphaFoldDB" id="A0A8A4ZE11"/>
<dbReference type="RefSeq" id="WP_227424544.1">
    <property type="nucleotide sequence ID" value="NZ_CP071868.1"/>
</dbReference>
<protein>
    <recommendedName>
        <fullName evidence="4">Ig-like domain repeat protein</fullName>
    </recommendedName>
</protein>
<keyword evidence="1" id="KW-0732">Signal</keyword>
<organism evidence="2 3">
    <name type="scientific">Pengzhenrongella sicca</name>
    <dbReference type="NCBI Taxonomy" id="2819238"/>
    <lineage>
        <taxon>Bacteria</taxon>
        <taxon>Bacillati</taxon>
        <taxon>Actinomycetota</taxon>
        <taxon>Actinomycetes</taxon>
        <taxon>Micrococcales</taxon>
        <taxon>Pengzhenrongella</taxon>
    </lineage>
</organism>
<sequence>MAIAALGGLAVAGLASPGMAADPQPRIAALHPFAVSSPANTAIGSGAIFEAATDVRTAALLRGTPTINSTGWSIAVAIATEADPMVTLTNTSTGVVRSIRMPSGAQVTTGTDKAMTIVQPDGYTAYECYKMTKVSATSWTSTHIVQTDLRSDGLAGGTRAAGISQLVGLIRTAEVAADAIPHALAVSIPDSMLGVGPVWPARLQDNNAATAYKGPIAMGTMLGIPASVDLASLGLSAEGLAVARAFQDYGAYVVDRSETVALYAEPLSDQGAVARMKADYQQKLFPLLRVLANSSAGTVGGGGNPRQPAASGLTAVAAAPAAGTTANVAPIGFVDSMVVTGAGVTVQGWTGDADTAGPIAVHVYVDNSPTGTVANLDRPDLGGLFANTLHGFSVTVPAAAGTHRVCAYAINVAPGANPSLGCRSVTVSNVAPIGFVDSMVVTGAGVTVQGWTGDADTAGPIAVHVYVDNSPTGTVANLDRPDLGSLFANTSHGFSVTVPAAAGTHRVCAYAINVAPGANPSLGCRSVTVSNVAPIGFVDSMVVTGAGVTVQGWTGDADTAGPIAVHVYVDNSPTGTVANLDRPDLGSLFANTSHGFSVTVPAAAGTHRVCAYAINVAPGANPSLGCRSLTV</sequence>
<feature type="chain" id="PRO_5035253320" description="Ig-like domain repeat protein" evidence="1">
    <location>
        <begin position="21"/>
        <end position="631"/>
    </location>
</feature>
<dbReference type="KEGG" id="psic:J4E96_04215"/>
<dbReference type="Proteomes" id="UP000663937">
    <property type="component" value="Chromosome"/>
</dbReference>
<feature type="signal peptide" evidence="1">
    <location>
        <begin position="1"/>
        <end position="20"/>
    </location>
</feature>
<proteinExistence type="predicted"/>
<evidence type="ECO:0000313" key="3">
    <source>
        <dbReference type="Proteomes" id="UP000663937"/>
    </source>
</evidence>
<evidence type="ECO:0000313" key="2">
    <source>
        <dbReference type="EMBL" id="QTE30220.1"/>
    </source>
</evidence>
<reference evidence="2" key="1">
    <citation type="submission" date="2021-03" db="EMBL/GenBank/DDBJ databases">
        <title>Pengzhenrongella sicca gen. nov., sp. nov., a new member of suborder Micrococcineae isolated from High-Arctic tundra soil.</title>
        <authorList>
            <person name="Peng F."/>
        </authorList>
    </citation>
    <scope>NUCLEOTIDE SEQUENCE</scope>
    <source>
        <strain evidence="2">LRZ-2</strain>
    </source>
</reference>
<dbReference type="EMBL" id="CP071868">
    <property type="protein sequence ID" value="QTE30220.1"/>
    <property type="molecule type" value="Genomic_DNA"/>
</dbReference>
<accession>A0A8A4ZE11</accession>
<name>A0A8A4ZE11_9MICO</name>
<evidence type="ECO:0008006" key="4">
    <source>
        <dbReference type="Google" id="ProtNLM"/>
    </source>
</evidence>
<gene>
    <name evidence="2" type="ORF">J4E96_04215</name>
</gene>